<dbReference type="InterPro" id="IPR004007">
    <property type="entry name" value="DhaL_dom"/>
</dbReference>
<feature type="domain" description="DhaL" evidence="3">
    <location>
        <begin position="1"/>
        <end position="177"/>
    </location>
</feature>
<dbReference type="InParanoid" id="A0A0C3P3W4"/>
<evidence type="ECO:0000256" key="2">
    <source>
        <dbReference type="ARBA" id="ARBA00022777"/>
    </source>
</evidence>
<evidence type="ECO:0000259" key="3">
    <source>
        <dbReference type="PROSITE" id="PS51480"/>
    </source>
</evidence>
<dbReference type="Gene3D" id="1.25.40.340">
    <property type="match status" value="1"/>
</dbReference>
<sequence length="186" mass="19580">MTKMDSVAGDGDCGLTLKDGANGVLKALKEGKVSGEDFVGSVIAISKVAEEAMGGTTGAFYSIFFSALAQGLADTSTLATADIWSNALNAALDRLDTYTRALLPSRTLVDLLAAFTEALPSGLEVAVNAAKETAEKISDLEAKARRNACVEGGRFRAERIPDSSTWGIKVVIDALIRRFKVIKCCT</sequence>
<dbReference type="GO" id="GO:0019563">
    <property type="term" value="P:glycerol catabolic process"/>
    <property type="evidence" value="ECO:0007669"/>
    <property type="project" value="TreeGrafter"/>
</dbReference>
<dbReference type="STRING" id="870435.A0A0C3P3W4"/>
<gene>
    <name evidence="4" type="ORF">M404DRAFT_393889</name>
</gene>
<reference evidence="4 5" key="1">
    <citation type="submission" date="2014-04" db="EMBL/GenBank/DDBJ databases">
        <authorList>
            <consortium name="DOE Joint Genome Institute"/>
            <person name="Kuo A."/>
            <person name="Kohler A."/>
            <person name="Costa M.D."/>
            <person name="Nagy L.G."/>
            <person name="Floudas D."/>
            <person name="Copeland A."/>
            <person name="Barry K.W."/>
            <person name="Cichocki N."/>
            <person name="Veneault-Fourrey C."/>
            <person name="LaButti K."/>
            <person name="Lindquist E.A."/>
            <person name="Lipzen A."/>
            <person name="Lundell T."/>
            <person name="Morin E."/>
            <person name="Murat C."/>
            <person name="Sun H."/>
            <person name="Tunlid A."/>
            <person name="Henrissat B."/>
            <person name="Grigoriev I.V."/>
            <person name="Hibbett D.S."/>
            <person name="Martin F."/>
            <person name="Nordberg H.P."/>
            <person name="Cantor M.N."/>
            <person name="Hua S.X."/>
        </authorList>
    </citation>
    <scope>NUCLEOTIDE SEQUENCE [LARGE SCALE GENOMIC DNA]</scope>
    <source>
        <strain evidence="4 5">Marx 270</strain>
    </source>
</reference>
<dbReference type="OrthoDB" id="1724672at2759"/>
<dbReference type="Proteomes" id="UP000054217">
    <property type="component" value="Unassembled WGS sequence"/>
</dbReference>
<dbReference type="PANTHER" id="PTHR28629">
    <property type="entry name" value="TRIOKINASE/FMN CYCLASE"/>
    <property type="match status" value="1"/>
</dbReference>
<dbReference type="Pfam" id="PF02734">
    <property type="entry name" value="Dak2"/>
    <property type="match status" value="1"/>
</dbReference>
<name>A0A0C3P3W4_PISTI</name>
<keyword evidence="5" id="KW-1185">Reference proteome</keyword>
<accession>A0A0C3P3W4</accession>
<evidence type="ECO:0000313" key="5">
    <source>
        <dbReference type="Proteomes" id="UP000054217"/>
    </source>
</evidence>
<dbReference type="AlphaFoldDB" id="A0A0C3P3W4"/>
<protein>
    <recommendedName>
        <fullName evidence="3">DhaL domain-containing protein</fullName>
    </recommendedName>
</protein>
<dbReference type="GO" id="GO:0005829">
    <property type="term" value="C:cytosol"/>
    <property type="evidence" value="ECO:0007669"/>
    <property type="project" value="TreeGrafter"/>
</dbReference>
<dbReference type="InterPro" id="IPR050861">
    <property type="entry name" value="Dihydroxyacetone_Kinase"/>
</dbReference>
<dbReference type="EMBL" id="KN831959">
    <property type="protein sequence ID" value="KIO07735.1"/>
    <property type="molecule type" value="Genomic_DNA"/>
</dbReference>
<dbReference type="GO" id="GO:0004371">
    <property type="term" value="F:glycerone kinase activity"/>
    <property type="evidence" value="ECO:0007669"/>
    <property type="project" value="InterPro"/>
</dbReference>
<dbReference type="HOGENOM" id="CLU_066424_2_1_1"/>
<organism evidence="4 5">
    <name type="scientific">Pisolithus tinctorius Marx 270</name>
    <dbReference type="NCBI Taxonomy" id="870435"/>
    <lineage>
        <taxon>Eukaryota</taxon>
        <taxon>Fungi</taxon>
        <taxon>Dikarya</taxon>
        <taxon>Basidiomycota</taxon>
        <taxon>Agaricomycotina</taxon>
        <taxon>Agaricomycetes</taxon>
        <taxon>Agaricomycetidae</taxon>
        <taxon>Boletales</taxon>
        <taxon>Sclerodermatineae</taxon>
        <taxon>Pisolithaceae</taxon>
        <taxon>Pisolithus</taxon>
    </lineage>
</organism>
<evidence type="ECO:0000256" key="1">
    <source>
        <dbReference type="ARBA" id="ARBA00022679"/>
    </source>
</evidence>
<keyword evidence="1" id="KW-0808">Transferase</keyword>
<dbReference type="SMART" id="SM01120">
    <property type="entry name" value="Dak2"/>
    <property type="match status" value="1"/>
</dbReference>
<proteinExistence type="predicted"/>
<dbReference type="SUPFAM" id="SSF101473">
    <property type="entry name" value="DhaL-like"/>
    <property type="match status" value="1"/>
</dbReference>
<keyword evidence="2" id="KW-0418">Kinase</keyword>
<dbReference type="PROSITE" id="PS51480">
    <property type="entry name" value="DHAL"/>
    <property type="match status" value="1"/>
</dbReference>
<reference evidence="5" key="2">
    <citation type="submission" date="2015-01" db="EMBL/GenBank/DDBJ databases">
        <title>Evolutionary Origins and Diversification of the Mycorrhizal Mutualists.</title>
        <authorList>
            <consortium name="DOE Joint Genome Institute"/>
            <consortium name="Mycorrhizal Genomics Consortium"/>
            <person name="Kohler A."/>
            <person name="Kuo A."/>
            <person name="Nagy L.G."/>
            <person name="Floudas D."/>
            <person name="Copeland A."/>
            <person name="Barry K.W."/>
            <person name="Cichocki N."/>
            <person name="Veneault-Fourrey C."/>
            <person name="LaButti K."/>
            <person name="Lindquist E.A."/>
            <person name="Lipzen A."/>
            <person name="Lundell T."/>
            <person name="Morin E."/>
            <person name="Murat C."/>
            <person name="Riley R."/>
            <person name="Ohm R."/>
            <person name="Sun H."/>
            <person name="Tunlid A."/>
            <person name="Henrissat B."/>
            <person name="Grigoriev I.V."/>
            <person name="Hibbett D.S."/>
            <person name="Martin F."/>
        </authorList>
    </citation>
    <scope>NUCLEOTIDE SEQUENCE [LARGE SCALE GENOMIC DNA]</scope>
    <source>
        <strain evidence="5">Marx 270</strain>
    </source>
</reference>
<evidence type="ECO:0000313" key="4">
    <source>
        <dbReference type="EMBL" id="KIO07735.1"/>
    </source>
</evidence>
<dbReference type="PANTHER" id="PTHR28629:SF14">
    <property type="entry name" value="DIHYDROXYACETONE KINASE 1"/>
    <property type="match status" value="1"/>
</dbReference>
<dbReference type="InterPro" id="IPR036117">
    <property type="entry name" value="DhaL_dom_sf"/>
</dbReference>